<dbReference type="InterPro" id="IPR001279">
    <property type="entry name" value="Metallo-B-lactamas"/>
</dbReference>
<dbReference type="Gene3D" id="1.10.10.10">
    <property type="entry name" value="Winged helix-like DNA-binding domain superfamily/Winged helix DNA-binding domain"/>
    <property type="match status" value="1"/>
</dbReference>
<reference evidence="3 4" key="1">
    <citation type="journal article" date="2019" name="Int. J. Syst. Evol. Microbiol.">
        <title>The Global Catalogue of Microorganisms (GCM) 10K type strain sequencing project: providing services to taxonomists for standard genome sequencing and annotation.</title>
        <authorList>
            <consortium name="The Broad Institute Genomics Platform"/>
            <consortium name="The Broad Institute Genome Sequencing Center for Infectious Disease"/>
            <person name="Wu L."/>
            <person name="Ma J."/>
        </authorList>
    </citation>
    <scope>NUCLEOTIDE SEQUENCE [LARGE SCALE GENOMIC DNA]</scope>
    <source>
        <strain evidence="3 4">CGMCC 1.12124</strain>
    </source>
</reference>
<protein>
    <submittedName>
        <fullName evidence="3">MBL fold metallo-hydrolase</fullName>
    </submittedName>
</protein>
<feature type="region of interest" description="Disordered" evidence="1">
    <location>
        <begin position="1"/>
        <end position="21"/>
    </location>
</feature>
<dbReference type="Gene3D" id="3.60.15.10">
    <property type="entry name" value="Ribonuclease Z/Hydroxyacylglutathione hydrolase-like"/>
    <property type="match status" value="1"/>
</dbReference>
<dbReference type="InterPro" id="IPR036388">
    <property type="entry name" value="WH-like_DNA-bd_sf"/>
</dbReference>
<evidence type="ECO:0000313" key="3">
    <source>
        <dbReference type="EMBL" id="MFC5278843.1"/>
    </source>
</evidence>
<dbReference type="SUPFAM" id="SSF56281">
    <property type="entry name" value="Metallo-hydrolase/oxidoreductase"/>
    <property type="match status" value="1"/>
</dbReference>
<keyword evidence="4" id="KW-1185">Reference proteome</keyword>
<evidence type="ECO:0000256" key="1">
    <source>
        <dbReference type="SAM" id="MobiDB-lite"/>
    </source>
</evidence>
<organism evidence="3 4">
    <name type="scientific">Halorubrum rubrum</name>
    <dbReference type="NCBI Taxonomy" id="1126240"/>
    <lineage>
        <taxon>Archaea</taxon>
        <taxon>Methanobacteriati</taxon>
        <taxon>Methanobacteriota</taxon>
        <taxon>Stenosarchaea group</taxon>
        <taxon>Halobacteria</taxon>
        <taxon>Halobacteriales</taxon>
        <taxon>Haloferacaceae</taxon>
        <taxon>Halorubrum</taxon>
    </lineage>
</organism>
<sequence length="307" mass="31388">MSAGADGSDPSPPAVTRVEVPVDTRAATGTTNAYLAGGLLVDPAARTDALDAAVAERGSAAAAHGSAADDPPTHGSAREESRIEAIAVTHTHPDHVGAVADYAARTGATVHAHADHVERFREATGIDPDATFRDGDAIGTTGVRALDTPGHAPDHVAFAVGGGDGGDGNGGGESGGDETERPAEALVGDLAVAEGSVVVGAPEGDLREYLASLERVRDGGFVRLHPGHGPPIDDPSATCDRLIDHRLERERRVLAAVEAGSNDVDAVLEAAYDRDVTGVEDLARATVRAHLEKLTAEGRIDASWTRG</sequence>
<dbReference type="InterPro" id="IPR050662">
    <property type="entry name" value="Sec-metab_biosynth-thioest"/>
</dbReference>
<dbReference type="RefSeq" id="WP_256411255.1">
    <property type="nucleotide sequence ID" value="NZ_JANHDM010000003.1"/>
</dbReference>
<dbReference type="SMART" id="SM00849">
    <property type="entry name" value="Lactamase_B"/>
    <property type="match status" value="1"/>
</dbReference>
<dbReference type="PANTHER" id="PTHR23131:SF0">
    <property type="entry name" value="ENDORIBONUCLEASE LACTB2"/>
    <property type="match status" value="1"/>
</dbReference>
<name>A0ABD5R1S6_9EURY</name>
<feature type="compositionally biased region" description="Gly residues" evidence="1">
    <location>
        <begin position="161"/>
        <end position="174"/>
    </location>
</feature>
<dbReference type="EMBL" id="JBHSKY010000007">
    <property type="protein sequence ID" value="MFC5278843.1"/>
    <property type="molecule type" value="Genomic_DNA"/>
</dbReference>
<dbReference type="InterPro" id="IPR036866">
    <property type="entry name" value="RibonucZ/Hydroxyglut_hydro"/>
</dbReference>
<evidence type="ECO:0000313" key="4">
    <source>
        <dbReference type="Proteomes" id="UP001596118"/>
    </source>
</evidence>
<accession>A0ABD5R1S6</accession>
<dbReference type="Proteomes" id="UP001596118">
    <property type="component" value="Unassembled WGS sequence"/>
</dbReference>
<feature type="domain" description="Metallo-beta-lactamase" evidence="2">
    <location>
        <begin position="30"/>
        <end position="228"/>
    </location>
</feature>
<gene>
    <name evidence="3" type="ORF">ACFPM1_08765</name>
</gene>
<dbReference type="PANTHER" id="PTHR23131">
    <property type="entry name" value="ENDORIBONUCLEASE LACTB2"/>
    <property type="match status" value="1"/>
</dbReference>
<comment type="caution">
    <text evidence="3">The sequence shown here is derived from an EMBL/GenBank/DDBJ whole genome shotgun (WGS) entry which is preliminary data.</text>
</comment>
<feature type="region of interest" description="Disordered" evidence="1">
    <location>
        <begin position="161"/>
        <end position="181"/>
    </location>
</feature>
<proteinExistence type="predicted"/>
<dbReference type="Pfam" id="PF00753">
    <property type="entry name" value="Lactamase_B"/>
    <property type="match status" value="1"/>
</dbReference>
<evidence type="ECO:0000259" key="2">
    <source>
        <dbReference type="SMART" id="SM00849"/>
    </source>
</evidence>
<dbReference type="AlphaFoldDB" id="A0ABD5R1S6"/>